<feature type="transmembrane region" description="Helical" evidence="2">
    <location>
        <begin position="889"/>
        <end position="908"/>
    </location>
</feature>
<feature type="transmembrane region" description="Helical" evidence="2">
    <location>
        <begin position="987"/>
        <end position="1010"/>
    </location>
</feature>
<dbReference type="GO" id="GO:0016020">
    <property type="term" value="C:membrane"/>
    <property type="evidence" value="ECO:0007669"/>
    <property type="project" value="TreeGrafter"/>
</dbReference>
<dbReference type="EMBL" id="AFNH02000134">
    <property type="protein sequence ID" value="EZG81693.1"/>
    <property type="molecule type" value="Genomic_DNA"/>
</dbReference>
<feature type="transmembrane region" description="Helical" evidence="2">
    <location>
        <begin position="915"/>
        <end position="935"/>
    </location>
</feature>
<dbReference type="AlphaFoldDB" id="A0A023BC11"/>
<dbReference type="PANTHER" id="PTHR10796:SF92">
    <property type="entry name" value="PATCHED-RELATED, ISOFORM A"/>
    <property type="match status" value="1"/>
</dbReference>
<feature type="transmembrane region" description="Helical" evidence="2">
    <location>
        <begin position="941"/>
        <end position="966"/>
    </location>
</feature>
<evidence type="ECO:0000256" key="1">
    <source>
        <dbReference type="ARBA" id="ARBA00005585"/>
    </source>
</evidence>
<feature type="transmembrane region" description="Helical" evidence="2">
    <location>
        <begin position="676"/>
        <end position="696"/>
    </location>
</feature>
<keyword evidence="5" id="KW-1185">Reference proteome</keyword>
<name>A0A023BC11_GRENI</name>
<organism evidence="4 5">
    <name type="scientific">Gregarina niphandrodes</name>
    <name type="common">Septate eugregarine</name>
    <dbReference type="NCBI Taxonomy" id="110365"/>
    <lineage>
        <taxon>Eukaryota</taxon>
        <taxon>Sar</taxon>
        <taxon>Alveolata</taxon>
        <taxon>Apicomplexa</taxon>
        <taxon>Conoidasida</taxon>
        <taxon>Gregarinasina</taxon>
        <taxon>Eugregarinorida</taxon>
        <taxon>Gregarinidae</taxon>
        <taxon>Gregarina</taxon>
    </lineage>
</organism>
<feature type="transmembrane region" description="Helical" evidence="2">
    <location>
        <begin position="1016"/>
        <end position="1036"/>
    </location>
</feature>
<keyword evidence="2" id="KW-1133">Transmembrane helix</keyword>
<comment type="caution">
    <text evidence="4">The sequence shown here is derived from an EMBL/GenBank/DDBJ whole genome shotgun (WGS) entry which is preliminary data.</text>
</comment>
<dbReference type="InterPro" id="IPR053958">
    <property type="entry name" value="HMGCR/SNAP/NPC1-like_SSD"/>
</dbReference>
<comment type="similarity">
    <text evidence="1">Belongs to the patched family.</text>
</comment>
<dbReference type="eggNOG" id="KOG1934">
    <property type="taxonomic scope" value="Eukaryota"/>
</dbReference>
<gene>
    <name evidence="4" type="ORF">GNI_018350</name>
</gene>
<feature type="transmembrane region" description="Helical" evidence="2">
    <location>
        <begin position="392"/>
        <end position="419"/>
    </location>
</feature>
<dbReference type="InterPro" id="IPR051697">
    <property type="entry name" value="Patched_domain-protein"/>
</dbReference>
<keyword evidence="2" id="KW-0472">Membrane</keyword>
<dbReference type="OMA" id="MHEERNA"/>
<feature type="transmembrane region" description="Helical" evidence="2">
    <location>
        <begin position="465"/>
        <end position="490"/>
    </location>
</feature>
<dbReference type="SUPFAM" id="SSF82866">
    <property type="entry name" value="Multidrug efflux transporter AcrB transmembrane domain"/>
    <property type="match status" value="2"/>
</dbReference>
<feature type="domain" description="SSD" evidence="3">
    <location>
        <begin position="333"/>
        <end position="490"/>
    </location>
</feature>
<evidence type="ECO:0000256" key="2">
    <source>
        <dbReference type="SAM" id="Phobius"/>
    </source>
</evidence>
<proteinExistence type="inferred from homology"/>
<accession>A0A023BC11</accession>
<dbReference type="GeneID" id="22910926"/>
<feature type="transmembrane region" description="Helical" evidence="2">
    <location>
        <begin position="362"/>
        <end position="386"/>
    </location>
</feature>
<evidence type="ECO:0000259" key="3">
    <source>
        <dbReference type="PROSITE" id="PS50156"/>
    </source>
</evidence>
<dbReference type="VEuPathDB" id="CryptoDB:GNI_018350"/>
<evidence type="ECO:0000313" key="5">
    <source>
        <dbReference type="Proteomes" id="UP000019763"/>
    </source>
</evidence>
<dbReference type="PANTHER" id="PTHR10796">
    <property type="entry name" value="PATCHED-RELATED"/>
    <property type="match status" value="1"/>
</dbReference>
<protein>
    <submittedName>
        <fullName evidence="4">Patched family protein</fullName>
    </submittedName>
</protein>
<feature type="transmembrane region" description="Helical" evidence="2">
    <location>
        <begin position="334"/>
        <end position="355"/>
    </location>
</feature>
<dbReference type="Pfam" id="PF12349">
    <property type="entry name" value="Sterol-sensing"/>
    <property type="match status" value="1"/>
</dbReference>
<sequence length="1107" mass="125629">MGIIQKINDVMDFKEQFVDKLNVVFGDWALFVYDRPYKIIVCSLLLSLPPAIGFVPPIAKWVDGADNLYSLPVSEARNDGIIHDHYFQDVISQANFIALTSEPPGQNLLTWDMLEWVRQVDDIARGNRADPTTGQIVALPANEMYYPEWFQDPSHEGLEPDKKWLRYDDMCAPDPVTGCKIQSVFEMGIDDMKLMLDEGSAPELWMFDGLVFNSLRKGFCPNFVFGDFEKKNCTRQVPTTLISQIFSPDRYTELADKPGYAESNIECIYSVKAMRFTYEIWDKPEFTARELAWEWNLYNVFQQNEYYGPLHIGAMAFRTRDDELSKSTAESDDVIFVVYTFILLVTYAAIINFNLDQYRSKALSSLCGSLSCLLGLYAGLGVPALWGTVFTPTALVCPFIVMGVGADDIFVVIGSYALAYGEDTPRDRCAVTLRGCGVSVVMTTVTNVIAFAIGTQTQYLSIKTFCIFTLFGLLFSLIYELTLFFAVVCIEAQKEEAQMACICGGGLSSDQDALDRKKRYNIFDSISTYQVVSVLVEEGVKDDSEFLMELKDPIVITEHRFQWMNKVHKWWIDFSKRGNYWHAPDVKKDDQLFSSANEALTDALPASGVALRGNARMIDREESYIKFMPRPLILDRFDLHPKLKADVYRMEPPHNVGKTWRTFFMKHYCHYLLKPWVKLLVLILFAGNLGVSFYGLTQLQQGLEMEDLSPDNSYLKQFDHMVNEYLSEVDLPVEMFYVGDDIPWHESRVIETLRRFVNVVNDDPGNFLLNDPLTRMADDAALKPSLMSNNKTEFNRALQRAISDPDSAYKQFELDFVWKGETMMTFRQQLLPMGTTGSQERAGWMLQLRAYEEEFRQLPITNTTYPLDPHFYNYLLVFYESDITIQKSVISSLTTASMALLVVTLMLIPDLSSGLVVIIIMFLIDVAVIGYMSFWDVPLNMISMVILVISIGFAVDYSAHLCYAFVNAVGPSRDVRVAEAMVLVGTPLFHGAMSNFLGIVMLGFSTSYILRIFFKMMTLVVLLGISHGLILLPVVLGTWGAMAQAVPVSSNTLHAVNDEPVIKVRRKIDPESLEVRETALNDEIQIEHRIEPIDLSPKDNTPIPLRR</sequence>
<dbReference type="Gene3D" id="1.20.1640.10">
    <property type="entry name" value="Multidrug efflux transporter AcrB transmembrane domain"/>
    <property type="match status" value="2"/>
</dbReference>
<dbReference type="Proteomes" id="UP000019763">
    <property type="component" value="Unassembled WGS sequence"/>
</dbReference>
<dbReference type="PROSITE" id="PS50156">
    <property type="entry name" value="SSD"/>
    <property type="match status" value="1"/>
</dbReference>
<dbReference type="OrthoDB" id="6510177at2759"/>
<reference evidence="4" key="1">
    <citation type="submission" date="2013-12" db="EMBL/GenBank/DDBJ databases">
        <authorList>
            <person name="Omoto C.K."/>
            <person name="Sibley D."/>
            <person name="Venepally P."/>
            <person name="Hadjithomas M."/>
            <person name="Karamycheva S."/>
            <person name="Brunk B."/>
            <person name="Roos D."/>
            <person name="Caler E."/>
            <person name="Lorenzi H."/>
        </authorList>
    </citation>
    <scope>NUCLEOTIDE SEQUENCE</scope>
</reference>
<feature type="transmembrane region" description="Helical" evidence="2">
    <location>
        <begin position="431"/>
        <end position="453"/>
    </location>
</feature>
<dbReference type="RefSeq" id="XP_011134199.1">
    <property type="nucleotide sequence ID" value="XM_011135897.1"/>
</dbReference>
<keyword evidence="2" id="KW-0812">Transmembrane</keyword>
<dbReference type="InterPro" id="IPR000731">
    <property type="entry name" value="SSD"/>
</dbReference>
<evidence type="ECO:0000313" key="4">
    <source>
        <dbReference type="EMBL" id="EZG81693.1"/>
    </source>
</evidence>